<feature type="domain" description="RDRP3-5 N-terminal" evidence="1">
    <location>
        <begin position="11"/>
        <end position="77"/>
    </location>
</feature>
<dbReference type="AlphaFoldDB" id="A0A7C9AJD8"/>
<organism evidence="3">
    <name type="scientific">Opuntia streptacantha</name>
    <name type="common">Prickly pear cactus</name>
    <name type="synonym">Opuntia cardona</name>
    <dbReference type="NCBI Taxonomy" id="393608"/>
    <lineage>
        <taxon>Eukaryota</taxon>
        <taxon>Viridiplantae</taxon>
        <taxon>Streptophyta</taxon>
        <taxon>Embryophyta</taxon>
        <taxon>Tracheophyta</taxon>
        <taxon>Spermatophyta</taxon>
        <taxon>Magnoliopsida</taxon>
        <taxon>eudicotyledons</taxon>
        <taxon>Gunneridae</taxon>
        <taxon>Pentapetalae</taxon>
        <taxon>Caryophyllales</taxon>
        <taxon>Cactineae</taxon>
        <taxon>Cactaceae</taxon>
        <taxon>Opuntioideae</taxon>
        <taxon>Opuntia</taxon>
    </lineage>
</organism>
<sequence>MADYPPLMEAEVPLPPSVESMIEKICKEQSQPPPGSSARKELQSLGEDQSLEILNVIRGRKIVKTFHGFILYLARQRKPQGEITTIGTKAVLADGASGSQSLSPQFLALEGLEFRRFFLILSYIGRNKLEDVASLEEIQSLRTRSEQASMGSYESLIWNQFGQRFVEKTDRLKVVKCKSSRKQNYDYL</sequence>
<accession>A0A7C9AJD8</accession>
<dbReference type="EMBL" id="GISG01245666">
    <property type="protein sequence ID" value="MBA4669952.1"/>
    <property type="molecule type" value="Transcribed_RNA"/>
</dbReference>
<proteinExistence type="predicted"/>
<evidence type="ECO:0000313" key="3">
    <source>
        <dbReference type="EMBL" id="MBA4669952.1"/>
    </source>
</evidence>
<dbReference type="InterPro" id="IPR058751">
    <property type="entry name" value="RDRP_helical"/>
</dbReference>
<dbReference type="InterPro" id="IPR058697">
    <property type="entry name" value="RDRP3-5_N"/>
</dbReference>
<dbReference type="Pfam" id="PF26249">
    <property type="entry name" value="4HB_RdRP3_N"/>
    <property type="match status" value="1"/>
</dbReference>
<name>A0A7C9AJD8_OPUST</name>
<feature type="domain" description="RDRP helical" evidence="2">
    <location>
        <begin position="104"/>
        <end position="173"/>
    </location>
</feature>
<evidence type="ECO:0000259" key="1">
    <source>
        <dbReference type="Pfam" id="PF26249"/>
    </source>
</evidence>
<evidence type="ECO:0000259" key="2">
    <source>
        <dbReference type="Pfam" id="PF26252"/>
    </source>
</evidence>
<reference evidence="3" key="2">
    <citation type="submission" date="2020-07" db="EMBL/GenBank/DDBJ databases">
        <authorList>
            <person name="Vera ALvarez R."/>
            <person name="Arias-Moreno D.M."/>
            <person name="Jimenez-Jacinto V."/>
            <person name="Jimenez-Bremont J.F."/>
            <person name="Swaminathan K."/>
            <person name="Moose S.P."/>
            <person name="Guerrero-Gonzalez M.L."/>
            <person name="Marino-Ramirez L."/>
            <person name="Landsman D."/>
            <person name="Rodriguez-Kessler M."/>
            <person name="Delgado-Sanchez P."/>
        </authorList>
    </citation>
    <scope>NUCLEOTIDE SEQUENCE</scope>
    <source>
        <tissue evidence="3">Cladode</tissue>
    </source>
</reference>
<protein>
    <submittedName>
        <fullName evidence="3">Uncharacterized protein</fullName>
    </submittedName>
</protein>
<reference evidence="3" key="1">
    <citation type="journal article" date="2013" name="J. Plant Res.">
        <title>Effect of fungi and light on seed germination of three Opuntia species from semiarid lands of central Mexico.</title>
        <authorList>
            <person name="Delgado-Sanchez P."/>
            <person name="Jimenez-Bremont J.F."/>
            <person name="Guerrero-Gonzalez Mde L."/>
            <person name="Flores J."/>
        </authorList>
    </citation>
    <scope>NUCLEOTIDE SEQUENCE</scope>
    <source>
        <tissue evidence="3">Cladode</tissue>
    </source>
</reference>
<dbReference type="Pfam" id="PF26252">
    <property type="entry name" value="RdRP_helical"/>
    <property type="match status" value="1"/>
</dbReference>